<evidence type="ECO:0000256" key="1">
    <source>
        <dbReference type="SAM" id="Phobius"/>
    </source>
</evidence>
<keyword evidence="1" id="KW-0812">Transmembrane</keyword>
<evidence type="ECO:0000313" key="2">
    <source>
        <dbReference type="EMBL" id="MBP1041029.1"/>
    </source>
</evidence>
<accession>A0A940P3U3</accession>
<organism evidence="2 3">
    <name type="scientific">Vagococcus allomyrinae</name>
    <dbReference type="NCBI Taxonomy" id="2794353"/>
    <lineage>
        <taxon>Bacteria</taxon>
        <taxon>Bacillati</taxon>
        <taxon>Bacillota</taxon>
        <taxon>Bacilli</taxon>
        <taxon>Lactobacillales</taxon>
        <taxon>Enterococcaceae</taxon>
        <taxon>Vagococcus</taxon>
    </lineage>
</organism>
<feature type="transmembrane region" description="Helical" evidence="1">
    <location>
        <begin position="97"/>
        <end position="120"/>
    </location>
</feature>
<gene>
    <name evidence="2" type="ORF">I6N95_08440</name>
</gene>
<keyword evidence="1" id="KW-0472">Membrane</keyword>
<feature type="transmembrane region" description="Helical" evidence="1">
    <location>
        <begin position="132"/>
        <end position="149"/>
    </location>
</feature>
<reference evidence="2" key="1">
    <citation type="submission" date="2020-12" db="EMBL/GenBank/DDBJ databases">
        <title>Vagococcus allomyrinae sp. nov. and Enterococcus lavae sp. nov., isolated from the larvae of Allomyrina dichotoma.</title>
        <authorList>
            <person name="Lee S.D."/>
        </authorList>
    </citation>
    <scope>NUCLEOTIDE SEQUENCE</scope>
    <source>
        <strain evidence="2">BWB3-3</strain>
    </source>
</reference>
<protein>
    <submittedName>
        <fullName evidence="2">Uncharacterized protein</fullName>
    </submittedName>
</protein>
<dbReference type="EMBL" id="JAEEGA010000004">
    <property type="protein sequence ID" value="MBP1041029.1"/>
    <property type="molecule type" value="Genomic_DNA"/>
</dbReference>
<evidence type="ECO:0000313" key="3">
    <source>
        <dbReference type="Proteomes" id="UP000674938"/>
    </source>
</evidence>
<dbReference type="RefSeq" id="WP_209526669.1">
    <property type="nucleotide sequence ID" value="NZ_JAEEGA010000004.1"/>
</dbReference>
<keyword evidence="1" id="KW-1133">Transmembrane helix</keyword>
<sequence length="289" mass="32669">MDERLKDWLFRYQYLYPLRRTNKQKQRFLSAIAADIMKMRQDISVIEYKQNKKYVSSNLYVGNIEKAERIICTYYDTPPQTIGAYELFDRKRQRQSVTAFILISVGISLLIGLGLTWSYMNLTTKAFDFRSISTLVAIAGYGLYFYLFSKVAKGLSNRRTIVRNTSSVLALLMLMDLKQPKTAYAFLDEGCFGELGLEALKASCGKSAKIYLLDSVGADAPLHVIGNHPLKASKQVTVHPSKAPITYIVGANVTKTAEGNRYFLRRSELKKLNTANLKTVTALLQTNVQ</sequence>
<dbReference type="Proteomes" id="UP000674938">
    <property type="component" value="Unassembled WGS sequence"/>
</dbReference>
<dbReference type="AlphaFoldDB" id="A0A940P3U3"/>
<comment type="caution">
    <text evidence="2">The sequence shown here is derived from an EMBL/GenBank/DDBJ whole genome shotgun (WGS) entry which is preliminary data.</text>
</comment>
<keyword evidence="3" id="KW-1185">Reference proteome</keyword>
<name>A0A940P3U3_9ENTE</name>
<proteinExistence type="predicted"/>